<dbReference type="RefSeq" id="WP_088259618.1">
    <property type="nucleotide sequence ID" value="NZ_NIDE01000017.1"/>
</dbReference>
<organism evidence="2 3">
    <name type="scientific">Fimbriiglobus ruber</name>
    <dbReference type="NCBI Taxonomy" id="1908690"/>
    <lineage>
        <taxon>Bacteria</taxon>
        <taxon>Pseudomonadati</taxon>
        <taxon>Planctomycetota</taxon>
        <taxon>Planctomycetia</taxon>
        <taxon>Gemmatales</taxon>
        <taxon>Gemmataceae</taxon>
        <taxon>Fimbriiglobus</taxon>
    </lineage>
</organism>
<feature type="transmembrane region" description="Helical" evidence="1">
    <location>
        <begin position="86"/>
        <end position="110"/>
    </location>
</feature>
<protein>
    <submittedName>
        <fullName evidence="2">Uncharacterized protein</fullName>
    </submittedName>
</protein>
<keyword evidence="1" id="KW-0472">Membrane</keyword>
<accession>A0A225DGY0</accession>
<proteinExistence type="predicted"/>
<name>A0A225DGY0_9BACT</name>
<comment type="caution">
    <text evidence="2">The sequence shown here is derived from an EMBL/GenBank/DDBJ whole genome shotgun (WGS) entry which is preliminary data.</text>
</comment>
<keyword evidence="3" id="KW-1185">Reference proteome</keyword>
<keyword evidence="1" id="KW-1133">Transmembrane helix</keyword>
<feature type="transmembrane region" description="Helical" evidence="1">
    <location>
        <begin position="46"/>
        <end position="66"/>
    </location>
</feature>
<reference evidence="3" key="1">
    <citation type="submission" date="2017-06" db="EMBL/GenBank/DDBJ databases">
        <title>Genome analysis of Fimbriiglobus ruber SP5, the first member of the order Planctomycetales with confirmed chitinolytic capability.</title>
        <authorList>
            <person name="Ravin N.V."/>
            <person name="Rakitin A.L."/>
            <person name="Ivanova A.A."/>
            <person name="Beletsky A.V."/>
            <person name="Kulichevskaya I.S."/>
            <person name="Mardanov A.V."/>
            <person name="Dedysh S.N."/>
        </authorList>
    </citation>
    <scope>NUCLEOTIDE SEQUENCE [LARGE SCALE GENOMIC DNA]</scope>
    <source>
        <strain evidence="3">SP5</strain>
    </source>
</reference>
<dbReference type="EMBL" id="NIDE01000017">
    <property type="protein sequence ID" value="OWK36636.1"/>
    <property type="molecule type" value="Genomic_DNA"/>
</dbReference>
<evidence type="ECO:0000313" key="2">
    <source>
        <dbReference type="EMBL" id="OWK36636.1"/>
    </source>
</evidence>
<evidence type="ECO:0000313" key="3">
    <source>
        <dbReference type="Proteomes" id="UP000214646"/>
    </source>
</evidence>
<dbReference type="OrthoDB" id="9935657at2"/>
<sequence>MDFNDLFQAAGYAAVAYLVFNVLISFGSGRPLVEWINPGRRFLPPLTVALLILAGGLLHKASLRYQQDHLDLLRVMISKDQAKPEVLGAVAITLFALSVLPVFVWCWLFLPRDPRTFSPNPKNLIEEYTRALKHYVRWSGGLDYAVLCEVSGERVDVLATGAAARDILRGLNRLPGVHAAPDAGTGRALVEEQQKLWAALARELFLKWPEFSRTLVPVRQGGTVAVCFDLRYGAVFAEMVEAGADLAGGPTPIALFLFGVTLNQHEVNNQTAGRHFSMLAQAVRHIRSGVVKN</sequence>
<keyword evidence="1" id="KW-0812">Transmembrane</keyword>
<feature type="transmembrane region" description="Helical" evidence="1">
    <location>
        <begin position="6"/>
        <end position="26"/>
    </location>
</feature>
<gene>
    <name evidence="2" type="ORF">FRUB_09199</name>
</gene>
<dbReference type="Proteomes" id="UP000214646">
    <property type="component" value="Unassembled WGS sequence"/>
</dbReference>
<evidence type="ECO:0000256" key="1">
    <source>
        <dbReference type="SAM" id="Phobius"/>
    </source>
</evidence>
<dbReference type="AlphaFoldDB" id="A0A225DGY0"/>